<dbReference type="GO" id="GO:0005634">
    <property type="term" value="C:nucleus"/>
    <property type="evidence" value="ECO:0007669"/>
    <property type="project" value="TreeGrafter"/>
</dbReference>
<dbReference type="InterPro" id="IPR052453">
    <property type="entry name" value="CONSTANS-like_ZF"/>
</dbReference>
<feature type="non-terminal residue" evidence="1">
    <location>
        <position position="1"/>
    </location>
</feature>
<dbReference type="EMBL" id="KL975417">
    <property type="protein sequence ID" value="KFK23781.1"/>
    <property type="molecule type" value="Genomic_DNA"/>
</dbReference>
<name>A0A087G1M9_ARAAL</name>
<organism evidence="1 2">
    <name type="scientific">Arabis alpina</name>
    <name type="common">Alpine rock-cress</name>
    <dbReference type="NCBI Taxonomy" id="50452"/>
    <lineage>
        <taxon>Eukaryota</taxon>
        <taxon>Viridiplantae</taxon>
        <taxon>Streptophyta</taxon>
        <taxon>Embryophyta</taxon>
        <taxon>Tracheophyta</taxon>
        <taxon>Spermatophyta</taxon>
        <taxon>Magnoliopsida</taxon>
        <taxon>eudicotyledons</taxon>
        <taxon>Gunneridae</taxon>
        <taxon>Pentapetalae</taxon>
        <taxon>rosids</taxon>
        <taxon>malvids</taxon>
        <taxon>Brassicales</taxon>
        <taxon>Brassicaceae</taxon>
        <taxon>Arabideae</taxon>
        <taxon>Arabis</taxon>
    </lineage>
</organism>
<dbReference type="Gramene" id="KFK23781">
    <property type="protein sequence ID" value="KFK23781"/>
    <property type="gene ID" value="AALP_AAs51417U000100"/>
</dbReference>
<evidence type="ECO:0000313" key="2">
    <source>
        <dbReference type="Proteomes" id="UP000029120"/>
    </source>
</evidence>
<accession>A0A087G1M9</accession>
<keyword evidence="2" id="KW-1185">Reference proteome</keyword>
<feature type="non-terminal residue" evidence="1">
    <location>
        <position position="224"/>
    </location>
</feature>
<dbReference type="PANTHER" id="PTHR31874:SF1">
    <property type="entry name" value="ZINC FINGER PROTEIN CONSTANS-LIKE 6"/>
    <property type="match status" value="1"/>
</dbReference>
<dbReference type="GO" id="GO:0006355">
    <property type="term" value="P:regulation of DNA-templated transcription"/>
    <property type="evidence" value="ECO:0007669"/>
    <property type="project" value="TreeGrafter"/>
</dbReference>
<dbReference type="Proteomes" id="UP000029120">
    <property type="component" value="Unassembled WGS sequence"/>
</dbReference>
<gene>
    <name evidence="1" type="ORF">AALP_AAs51417U000100</name>
</gene>
<evidence type="ECO:0000313" key="1">
    <source>
        <dbReference type="EMBL" id="KFK23781.1"/>
    </source>
</evidence>
<dbReference type="PANTHER" id="PTHR31874">
    <property type="entry name" value="CCT MOTIF FAMILY PROTEIN, EXPRESSED"/>
    <property type="match status" value="1"/>
</dbReference>
<proteinExistence type="predicted"/>
<dbReference type="OrthoDB" id="153872at2759"/>
<sequence length="224" mass="25339">WSVFQPIPRSAHGLTVDLQTIELYQGSSPSLFSAGRTSRGLQRFRQSTSHARLSPPYLLQKSSYLLALSCLNGLFPTDMELAQFTSDVETLLGGGTEREFHTMEELGLDETLKTEQEEEEEMATREVCDLDDADETAPFEISFDYEYSHKTTFDEEEDEKEDVMDVGVNEMSGRIKEEKKEKALMLRLDYEAVISTWGGQGTPWAAREPPKIDIDMVCFPTNST</sequence>
<dbReference type="AlphaFoldDB" id="A0A087G1M9"/>
<protein>
    <submittedName>
        <fullName evidence="1">Uncharacterized protein</fullName>
    </submittedName>
</protein>
<reference evidence="2" key="1">
    <citation type="journal article" date="2015" name="Nat. Plants">
        <title>Genome expansion of Arabis alpina linked with retrotransposition and reduced symmetric DNA methylation.</title>
        <authorList>
            <person name="Willing E.M."/>
            <person name="Rawat V."/>
            <person name="Mandakova T."/>
            <person name="Maumus F."/>
            <person name="James G.V."/>
            <person name="Nordstroem K.J."/>
            <person name="Becker C."/>
            <person name="Warthmann N."/>
            <person name="Chica C."/>
            <person name="Szarzynska B."/>
            <person name="Zytnicki M."/>
            <person name="Albani M.C."/>
            <person name="Kiefer C."/>
            <person name="Bergonzi S."/>
            <person name="Castaings L."/>
            <person name="Mateos J.L."/>
            <person name="Berns M.C."/>
            <person name="Bujdoso N."/>
            <person name="Piofczyk T."/>
            <person name="de Lorenzo L."/>
            <person name="Barrero-Sicilia C."/>
            <person name="Mateos I."/>
            <person name="Piednoel M."/>
            <person name="Hagmann J."/>
            <person name="Chen-Min-Tao R."/>
            <person name="Iglesias-Fernandez R."/>
            <person name="Schuster S.C."/>
            <person name="Alonso-Blanco C."/>
            <person name="Roudier F."/>
            <person name="Carbonero P."/>
            <person name="Paz-Ares J."/>
            <person name="Davis S.J."/>
            <person name="Pecinka A."/>
            <person name="Quesneville H."/>
            <person name="Colot V."/>
            <person name="Lysak M.A."/>
            <person name="Weigel D."/>
            <person name="Coupland G."/>
            <person name="Schneeberger K."/>
        </authorList>
    </citation>
    <scope>NUCLEOTIDE SEQUENCE [LARGE SCALE GENOMIC DNA]</scope>
    <source>
        <strain evidence="2">cv. Pajares</strain>
    </source>
</reference>